<gene>
    <name evidence="2" type="ORF">GGX14DRAFT_655842</name>
</gene>
<feature type="compositionally biased region" description="Low complexity" evidence="1">
    <location>
        <begin position="91"/>
        <end position="102"/>
    </location>
</feature>
<feature type="compositionally biased region" description="Basic and acidic residues" evidence="1">
    <location>
        <begin position="1392"/>
        <end position="1403"/>
    </location>
</feature>
<keyword evidence="3" id="KW-1185">Reference proteome</keyword>
<feature type="region of interest" description="Disordered" evidence="1">
    <location>
        <begin position="1"/>
        <end position="68"/>
    </location>
</feature>
<dbReference type="PANTHER" id="PTHR47773:SF1">
    <property type="entry name" value="C2H2-TYPE DOMAIN-CONTAINING PROTEIN"/>
    <property type="match status" value="1"/>
</dbReference>
<evidence type="ECO:0000313" key="3">
    <source>
        <dbReference type="Proteomes" id="UP001219525"/>
    </source>
</evidence>
<comment type="caution">
    <text evidence="2">The sequence shown here is derived from an EMBL/GenBank/DDBJ whole genome shotgun (WGS) entry which is preliminary data.</text>
</comment>
<feature type="region of interest" description="Disordered" evidence="1">
    <location>
        <begin position="721"/>
        <end position="753"/>
    </location>
</feature>
<name>A0AAD6YA40_9AGAR</name>
<accession>A0AAD6YA40</accession>
<reference evidence="2" key="1">
    <citation type="submission" date="2023-03" db="EMBL/GenBank/DDBJ databases">
        <title>Massive genome expansion in bonnet fungi (Mycena s.s.) driven by repeated elements and novel gene families across ecological guilds.</title>
        <authorList>
            <consortium name="Lawrence Berkeley National Laboratory"/>
            <person name="Harder C.B."/>
            <person name="Miyauchi S."/>
            <person name="Viragh M."/>
            <person name="Kuo A."/>
            <person name="Thoen E."/>
            <person name="Andreopoulos B."/>
            <person name="Lu D."/>
            <person name="Skrede I."/>
            <person name="Drula E."/>
            <person name="Henrissat B."/>
            <person name="Morin E."/>
            <person name="Kohler A."/>
            <person name="Barry K."/>
            <person name="LaButti K."/>
            <person name="Morin E."/>
            <person name="Salamov A."/>
            <person name="Lipzen A."/>
            <person name="Mereny Z."/>
            <person name="Hegedus B."/>
            <person name="Baldrian P."/>
            <person name="Stursova M."/>
            <person name="Weitz H."/>
            <person name="Taylor A."/>
            <person name="Grigoriev I.V."/>
            <person name="Nagy L.G."/>
            <person name="Martin F."/>
            <person name="Kauserud H."/>
        </authorList>
    </citation>
    <scope>NUCLEOTIDE SEQUENCE</scope>
    <source>
        <strain evidence="2">9144</strain>
    </source>
</reference>
<evidence type="ECO:0000256" key="1">
    <source>
        <dbReference type="SAM" id="MobiDB-lite"/>
    </source>
</evidence>
<feature type="compositionally biased region" description="Acidic residues" evidence="1">
    <location>
        <begin position="741"/>
        <end position="753"/>
    </location>
</feature>
<organism evidence="2 3">
    <name type="scientific">Mycena pura</name>
    <dbReference type="NCBI Taxonomy" id="153505"/>
    <lineage>
        <taxon>Eukaryota</taxon>
        <taxon>Fungi</taxon>
        <taxon>Dikarya</taxon>
        <taxon>Basidiomycota</taxon>
        <taxon>Agaricomycotina</taxon>
        <taxon>Agaricomycetes</taxon>
        <taxon>Agaricomycetidae</taxon>
        <taxon>Agaricales</taxon>
        <taxon>Marasmiineae</taxon>
        <taxon>Mycenaceae</taxon>
        <taxon>Mycena</taxon>
    </lineage>
</organism>
<dbReference type="PANTHER" id="PTHR47773">
    <property type="entry name" value="SI:DKEY-9I5.2-RELATED"/>
    <property type="match status" value="1"/>
</dbReference>
<protein>
    <submittedName>
        <fullName evidence="2">Uncharacterized protein</fullName>
    </submittedName>
</protein>
<feature type="region of interest" description="Disordered" evidence="1">
    <location>
        <begin position="1390"/>
        <end position="1417"/>
    </location>
</feature>
<proteinExistence type="predicted"/>
<feature type="region of interest" description="Disordered" evidence="1">
    <location>
        <begin position="88"/>
        <end position="129"/>
    </location>
</feature>
<dbReference type="EMBL" id="JARJCW010000058">
    <property type="protein sequence ID" value="KAJ7201689.1"/>
    <property type="molecule type" value="Genomic_DNA"/>
</dbReference>
<dbReference type="Proteomes" id="UP001219525">
    <property type="component" value="Unassembled WGS sequence"/>
</dbReference>
<evidence type="ECO:0000313" key="2">
    <source>
        <dbReference type="EMBL" id="KAJ7201689.1"/>
    </source>
</evidence>
<feature type="compositionally biased region" description="Basic and acidic residues" evidence="1">
    <location>
        <begin position="20"/>
        <end position="35"/>
    </location>
</feature>
<sequence length="1417" mass="158243">MAPQNRAESSRKQKPKNTKKPKEPKGKHGGSREGAGRPSNQAKLLILGRPPTSPRQLQHRTSSFQTSRSHLPIAPFFLPRNTHAPVPLGNSSAAAGSSIWSAQGPPRMQTDPVSASTARSARAQPISESDLAQLNEELAYIEENDEHADIAAGDRFIDESLIDDALGNQGSEEDLAAEEAEFCDEESVISKQLRDTKTRLADEIKTHGQPLCYTRGDFYDRPPHPVFALGRGSDPTVVYRRDIFVWLPQYLPGHPDRFKCTCGMPLSRKGFNDDPIARRVHSMPSDFFLLTYRFVCDDRRKESPGCGTNYQGTDPHIIAQLPRFVQVAFPAYISARGAVSKLMMAQMSNTFAARFGPAPFSELVSEIQHRFHADGELMYLSAAEYYGRTNVQSFSAFDDPQGYAGSPPSVPYLKGLFTDNVSAYRIFIERFIASLSLTVAAGDHTFQLLKYMGDLKGEQLFIAAYTLLNEFEEVRAHSLTQTKSLAFVKELFERIQEGLKQAGHPPTEIFYTDSPQLERSFHESLNSSLVKDVEPITQWTDLPVLETTPGISATLVSDSMQIEDEASDILADILTLTSSLSLIVLAIKTCQREDGPPRLEIIQLRTQDRITVFERITLIQGCKPIAEGTIVGHHPGYLNATMDDHGLTKRINVSASRSLVEISKVLIPGAIHKLHNQTIEWIFTHGRQAVVTTSQLVSRGENPPVPSRTVSRAFSVPAPPEISRNIPAFTPSDMETTYTSEDSDDDDDGSLGFDFDEDTEFDTSPDANGMPEIDSSFFENTLFDDSINEDTPTAVLMEGIERTFTMMQQSDKLPSRVLDDAFHYMDRLLRLLSKKHSAFKAFAHDFSEAIFVRDYSDECAVRAVVEKNGGDWEYYKRAKSPALNRRIRRYIPERTVLLGRLDKLFKAYQDIQCSTKKTNGPFFSDDAREMVQHLLQTAREGYLSDPPGIPLYYLMGKDRDGLNMYRTVRGTNSLEGGFHMVVRRIFGSLRASPELAECILINWILRRNIRVGFHNRTGKKYRGHYALWVRNEIVELATAVGCKPSFPLPRVLSTRIATSETIGILPIAKSLAENLHITTLPRPHITGLPHHCDTPVHVLTRLSTKSMNRYRYLQLRQRTLTAVVPVHTHQEYLTFKAQINHVKFRKGTKVYPPHEHWKNIDFLKLAQSWNELVDAQSRSITDSNLRLYYKLPQQLEAHHKKTILWKSERSTLTTGLNFTARKPLLDILNSDDNYTHALPAIPLPAAVPDGELDLSIPGDNVPTSFNLMADQEDLGDGIYSPEMGSSNSSVPHEEVTAGAAQTEASIVQLMPQHAPPQPVQLATPETIRPIVVQQALLPGASMPTPSLVLRKGKAPRRCALCVEAVCPKRHDCKGSGGKKWCMCGHPALTQGRARDRKEGRTLQRENAAGPSSGSFDK</sequence>
<feature type="compositionally biased region" description="Polar residues" evidence="1">
    <location>
        <begin position="54"/>
        <end position="68"/>
    </location>
</feature>